<dbReference type="InterPro" id="IPR016181">
    <property type="entry name" value="Acyl_CoA_acyltransferase"/>
</dbReference>
<proteinExistence type="predicted"/>
<gene>
    <name evidence="1" type="ORF">WH96_01320</name>
</gene>
<dbReference type="AlphaFoldDB" id="A0A0H2MJM6"/>
<evidence type="ECO:0000313" key="2">
    <source>
        <dbReference type="Proteomes" id="UP000035444"/>
    </source>
</evidence>
<dbReference type="Gene3D" id="3.40.630.30">
    <property type="match status" value="1"/>
</dbReference>
<dbReference type="CDD" id="cd04301">
    <property type="entry name" value="NAT_SF"/>
    <property type="match status" value="1"/>
</dbReference>
<organism evidence="1 2">
    <name type="scientific">Kiloniella spongiae</name>
    <dbReference type="NCBI Taxonomy" id="1489064"/>
    <lineage>
        <taxon>Bacteria</taxon>
        <taxon>Pseudomonadati</taxon>
        <taxon>Pseudomonadota</taxon>
        <taxon>Alphaproteobacteria</taxon>
        <taxon>Rhodospirillales</taxon>
        <taxon>Kiloniellaceae</taxon>
        <taxon>Kiloniella</taxon>
    </lineage>
</organism>
<evidence type="ECO:0000313" key="1">
    <source>
        <dbReference type="EMBL" id="KLN62638.1"/>
    </source>
</evidence>
<dbReference type="Pfam" id="PF13527">
    <property type="entry name" value="Acetyltransf_9"/>
    <property type="match status" value="1"/>
</dbReference>
<dbReference type="SUPFAM" id="SSF55729">
    <property type="entry name" value="Acyl-CoA N-acyltransferases (Nat)"/>
    <property type="match status" value="1"/>
</dbReference>
<name>A0A0H2MJM6_9PROT</name>
<dbReference type="EMBL" id="LAQL01000002">
    <property type="protein sequence ID" value="KLN62638.1"/>
    <property type="molecule type" value="Genomic_DNA"/>
</dbReference>
<comment type="caution">
    <text evidence="1">The sequence shown here is derived from an EMBL/GenBank/DDBJ whole genome shotgun (WGS) entry which is preliminary data.</text>
</comment>
<dbReference type="PATRIC" id="fig|1489064.4.peg.1184"/>
<protein>
    <submittedName>
        <fullName evidence="1">Uncharacterized protein</fullName>
    </submittedName>
</protein>
<reference evidence="1 2" key="1">
    <citation type="submission" date="2015-03" db="EMBL/GenBank/DDBJ databases">
        <title>Genome Sequence of Kiloniella spongiae MEBiC09566, isolated from a marine sponge.</title>
        <authorList>
            <person name="Shao Z."/>
            <person name="Wang L."/>
            <person name="Li X."/>
        </authorList>
    </citation>
    <scope>NUCLEOTIDE SEQUENCE [LARGE SCALE GENOMIC DNA]</scope>
    <source>
        <strain evidence="1 2">MEBiC09566</strain>
    </source>
</reference>
<sequence length="271" mass="30723">MFGLCFDNAPHLTTPNKAVKYLLWLYHKNPEGKVVGFDAWDKDTLAAHYSTIPIRWSFAGTERKGLLSLNTATHPDYRGKGLFTKLADETYKTATELGYEFVIGVANNNSTSGFIKKLDFTLVTPLDARIGIGTFPRKTRHTLNHSESLIRHCWTQQSFSWRISNPNNPALITRKSDTFSQVEACTDKPAIKAFTEISLDKNTEIVSNSFGVGLRLMLGVIPQGTAWGSYISIPQRLKPSPLNLIFRDLQNRNLEIDKRHLYFNFLDFDAY</sequence>
<dbReference type="Proteomes" id="UP000035444">
    <property type="component" value="Unassembled WGS sequence"/>
</dbReference>
<keyword evidence="2" id="KW-1185">Reference proteome</keyword>
<dbReference type="STRING" id="1489064.WH96_01320"/>
<accession>A0A0H2MJM6</accession>